<dbReference type="EMBL" id="CAJC01000194">
    <property type="protein sequence ID" value="CCI54651.1"/>
    <property type="molecule type" value="Genomic_DNA"/>
</dbReference>
<dbReference type="Proteomes" id="UP000035720">
    <property type="component" value="Unassembled WGS sequence"/>
</dbReference>
<reference evidence="2 3" key="1">
    <citation type="journal article" date="2013" name="ISME J.">
        <title>A metabolic model for members of the genus Tetrasphaera involved in enhanced biological phosphorus removal.</title>
        <authorList>
            <person name="Kristiansen R."/>
            <person name="Nguyen H.T.T."/>
            <person name="Saunders A.M."/>
            <person name="Nielsen J.L."/>
            <person name="Wimmer R."/>
            <person name="Le V.Q."/>
            <person name="McIlroy S.J."/>
            <person name="Petrovski S."/>
            <person name="Seviour R.J."/>
            <person name="Calteau A."/>
            <person name="Nielsen K.L."/>
            <person name="Nielsen P.H."/>
        </authorList>
    </citation>
    <scope>NUCLEOTIDE SEQUENCE [LARGE SCALE GENOMIC DNA]</scope>
    <source>
        <strain evidence="2 3">Ben 74</strain>
    </source>
</reference>
<dbReference type="STRING" id="1193518.BN13_80020"/>
<gene>
    <name evidence="2" type="ORF">BN13_80020</name>
</gene>
<evidence type="ECO:0000256" key="1">
    <source>
        <dbReference type="SAM" id="MobiDB-lite"/>
    </source>
</evidence>
<feature type="region of interest" description="Disordered" evidence="1">
    <location>
        <begin position="1"/>
        <end position="60"/>
    </location>
</feature>
<organism evidence="2 3">
    <name type="scientific">Nostocoides jenkinsii Ben 74</name>
    <dbReference type="NCBI Taxonomy" id="1193518"/>
    <lineage>
        <taxon>Bacteria</taxon>
        <taxon>Bacillati</taxon>
        <taxon>Actinomycetota</taxon>
        <taxon>Actinomycetes</taxon>
        <taxon>Micrococcales</taxon>
        <taxon>Intrasporangiaceae</taxon>
        <taxon>Nostocoides</taxon>
    </lineage>
</organism>
<keyword evidence="3" id="KW-1185">Reference proteome</keyword>
<evidence type="ECO:0000313" key="3">
    <source>
        <dbReference type="Proteomes" id="UP000035720"/>
    </source>
</evidence>
<comment type="caution">
    <text evidence="2">The sequence shown here is derived from an EMBL/GenBank/DDBJ whole genome shotgun (WGS) entry which is preliminary data.</text>
</comment>
<protein>
    <submittedName>
        <fullName evidence="2">Uncharacterized protein</fullName>
    </submittedName>
</protein>
<dbReference type="AlphaFoldDB" id="A0A077MBB6"/>
<proteinExistence type="predicted"/>
<name>A0A077MBB6_9MICO</name>
<accession>A0A077MBB6</accession>
<sequence>MTTFDASKHRRDARGRFAAMQGSEPTVVFGSDDDTSSAQRPGGTSDVSLDRFDNADAPPTYVDELGNKLWEVDGKSHRSGGLPAVERADGAVEYWVDGGRHGDDGLPAAVEPTGCKEYWVYDRLHRENGLSAIEGPNGCREQGA</sequence>
<evidence type="ECO:0000313" key="2">
    <source>
        <dbReference type="EMBL" id="CCI54651.1"/>
    </source>
</evidence>